<organism evidence="2 3">
    <name type="scientific">Leptidea sinapis</name>
    <dbReference type="NCBI Taxonomy" id="189913"/>
    <lineage>
        <taxon>Eukaryota</taxon>
        <taxon>Metazoa</taxon>
        <taxon>Ecdysozoa</taxon>
        <taxon>Arthropoda</taxon>
        <taxon>Hexapoda</taxon>
        <taxon>Insecta</taxon>
        <taxon>Pterygota</taxon>
        <taxon>Neoptera</taxon>
        <taxon>Endopterygota</taxon>
        <taxon>Lepidoptera</taxon>
        <taxon>Glossata</taxon>
        <taxon>Ditrysia</taxon>
        <taxon>Papilionoidea</taxon>
        <taxon>Pieridae</taxon>
        <taxon>Dismorphiinae</taxon>
        <taxon>Leptidea</taxon>
    </lineage>
</organism>
<gene>
    <name evidence="2" type="ORF">LSINAPIS_LOCUS12287</name>
</gene>
<evidence type="ECO:0000313" key="3">
    <source>
        <dbReference type="Proteomes" id="UP000324832"/>
    </source>
</evidence>
<feature type="region of interest" description="Disordered" evidence="1">
    <location>
        <begin position="107"/>
        <end position="155"/>
    </location>
</feature>
<sequence>VSPMKTIDLYLFRACLLQRCGRQGGGGRAAEGHYRAVVRALLAEARELASFLERVRDAAAAQDLGAPAATQHQLRRAVLDASDRRATDGGPAEEGELLADAHRIRDDSLRDPHGRHPLPPVHAAQGGRCDTTQCEKGRARNDTGVHPEQTAAQKGNHVFPFPY</sequence>
<accession>A0A5E4QYB8</accession>
<dbReference type="Gene3D" id="1.10.510.10">
    <property type="entry name" value="Transferase(Phosphotransferase) domain 1"/>
    <property type="match status" value="1"/>
</dbReference>
<dbReference type="Proteomes" id="UP000324832">
    <property type="component" value="Unassembled WGS sequence"/>
</dbReference>
<evidence type="ECO:0000313" key="2">
    <source>
        <dbReference type="EMBL" id="VVD01978.1"/>
    </source>
</evidence>
<keyword evidence="3" id="KW-1185">Reference proteome</keyword>
<reference evidence="2 3" key="1">
    <citation type="submission" date="2017-07" db="EMBL/GenBank/DDBJ databases">
        <authorList>
            <person name="Talla V."/>
            <person name="Backstrom N."/>
        </authorList>
    </citation>
    <scope>NUCLEOTIDE SEQUENCE [LARGE SCALE GENOMIC DNA]</scope>
</reference>
<dbReference type="EMBL" id="FZQP02005666">
    <property type="protein sequence ID" value="VVD01978.1"/>
    <property type="molecule type" value="Genomic_DNA"/>
</dbReference>
<feature type="compositionally biased region" description="Basic and acidic residues" evidence="1">
    <location>
        <begin position="133"/>
        <end position="145"/>
    </location>
</feature>
<proteinExistence type="predicted"/>
<evidence type="ECO:0000256" key="1">
    <source>
        <dbReference type="SAM" id="MobiDB-lite"/>
    </source>
</evidence>
<name>A0A5E4QYB8_9NEOP</name>
<dbReference type="AlphaFoldDB" id="A0A5E4QYB8"/>
<protein>
    <submittedName>
        <fullName evidence="2">Uncharacterized protein</fullName>
    </submittedName>
</protein>
<feature type="non-terminal residue" evidence="2">
    <location>
        <position position="1"/>
    </location>
</feature>